<name>A0ABR1GH99_9HYPO</name>
<evidence type="ECO:0000313" key="1">
    <source>
        <dbReference type="EMBL" id="KAK7394082.1"/>
    </source>
</evidence>
<gene>
    <name evidence="1" type="ORF">QQX98_013135</name>
</gene>
<proteinExistence type="predicted"/>
<organism evidence="1 2">
    <name type="scientific">Neonectria punicea</name>
    <dbReference type="NCBI Taxonomy" id="979145"/>
    <lineage>
        <taxon>Eukaryota</taxon>
        <taxon>Fungi</taxon>
        <taxon>Dikarya</taxon>
        <taxon>Ascomycota</taxon>
        <taxon>Pezizomycotina</taxon>
        <taxon>Sordariomycetes</taxon>
        <taxon>Hypocreomycetidae</taxon>
        <taxon>Hypocreales</taxon>
        <taxon>Nectriaceae</taxon>
        <taxon>Neonectria</taxon>
    </lineage>
</organism>
<dbReference type="Proteomes" id="UP001498476">
    <property type="component" value="Unassembled WGS sequence"/>
</dbReference>
<accession>A0ABR1GH99</accession>
<keyword evidence="2" id="KW-1185">Reference proteome</keyword>
<sequence>MASDLLHDALAIIQFPRLGAIGSDDTVLVMRHLQRWAAHLLQNPFVVCDVEMTEKLVRLCGVLIAYIEDYVDKATSPFPPRVYHDLPDVGSQFSDRRVKFENLRPSERHGFMRAFLDYELLCKIHHPRPNGDYDQTDSSTSQWRISWDWKTLYHYRKQKQEPWMLETLRCVHGYVCSLYGGMFARCADAWVPEHHTDLVFPDSMLFCHEAYANDLDIIYRAHQSLAPTLAIFGVDLTTSLVATGFERGTGLERRARWFRELARMIEIHARWYPDVSIDNVREPKWDCGPQLFRMLRWRVFELTVSGMGYRALRMLQISIYRQRAWVFFDNAELYPHNRDSTEQTPLSHFPSIHEIRDLQEQTLNRCLSVSAERTQRRSRVWQETRLPLHLLRNASSDDEPGVEIKLPEEHCLRHFYYVLKALAVSFWEPGSERRKK</sequence>
<evidence type="ECO:0000313" key="2">
    <source>
        <dbReference type="Proteomes" id="UP001498476"/>
    </source>
</evidence>
<comment type="caution">
    <text evidence="1">The sequence shown here is derived from an EMBL/GenBank/DDBJ whole genome shotgun (WGS) entry which is preliminary data.</text>
</comment>
<protein>
    <submittedName>
        <fullName evidence="1">Uncharacterized protein</fullName>
    </submittedName>
</protein>
<dbReference type="EMBL" id="JAZAVJ010000503">
    <property type="protein sequence ID" value="KAK7394082.1"/>
    <property type="molecule type" value="Genomic_DNA"/>
</dbReference>
<reference evidence="1 2" key="1">
    <citation type="journal article" date="2025" name="Microbiol. Resour. Announc.">
        <title>Draft genome sequences for Neonectria magnoliae and Neonectria punicea, canker pathogens of Liriodendron tulipifera and Acer saccharum in West Virginia.</title>
        <authorList>
            <person name="Petronek H.M."/>
            <person name="Kasson M.T."/>
            <person name="Metheny A.M."/>
            <person name="Stauder C.M."/>
            <person name="Lovett B."/>
            <person name="Lynch S.C."/>
            <person name="Garnas J.R."/>
            <person name="Kasson L.R."/>
            <person name="Stajich J.E."/>
        </authorList>
    </citation>
    <scope>NUCLEOTIDE SEQUENCE [LARGE SCALE GENOMIC DNA]</scope>
    <source>
        <strain evidence="1 2">NRRL 64653</strain>
    </source>
</reference>